<evidence type="ECO:0000313" key="2">
    <source>
        <dbReference type="Proteomes" id="UP000189796"/>
    </source>
</evidence>
<dbReference type="Proteomes" id="UP000189796">
    <property type="component" value="Chromosome I"/>
</dbReference>
<evidence type="ECO:0000313" key="1">
    <source>
        <dbReference type="EMBL" id="SHG87150.1"/>
    </source>
</evidence>
<proteinExistence type="predicted"/>
<name>A0A1M5NC89_9BRAD</name>
<dbReference type="OrthoDB" id="9864453at2"/>
<protein>
    <submittedName>
        <fullName evidence="1">Uncharacterized protein</fullName>
    </submittedName>
</protein>
<dbReference type="EMBL" id="LT670817">
    <property type="protein sequence ID" value="SHG87150.1"/>
    <property type="molecule type" value="Genomic_DNA"/>
</dbReference>
<accession>A0A1M5NC89</accession>
<sequence>MPRQLNEAEITINGKRLTQTESGALRVALQFARRDLQAAPKDLLAAGLLDRVDGMLQMIDETEVTL</sequence>
<gene>
    <name evidence="1" type="ORF">SAMN05443248_2932</name>
</gene>
<dbReference type="RefSeq" id="WP_079601858.1">
    <property type="nucleotide sequence ID" value="NZ_LT670817.1"/>
</dbReference>
<dbReference type="AlphaFoldDB" id="A0A1M5NC89"/>
<reference evidence="1 2" key="1">
    <citation type="submission" date="2016-11" db="EMBL/GenBank/DDBJ databases">
        <authorList>
            <person name="Jaros S."/>
            <person name="Januszkiewicz K."/>
            <person name="Wedrychowicz H."/>
        </authorList>
    </citation>
    <scope>NUCLEOTIDE SEQUENCE [LARGE SCALE GENOMIC DNA]</scope>
    <source>
        <strain evidence="1 2">GAS138</strain>
    </source>
</reference>
<organism evidence="1 2">
    <name type="scientific">Bradyrhizobium erythrophlei</name>
    <dbReference type="NCBI Taxonomy" id="1437360"/>
    <lineage>
        <taxon>Bacteria</taxon>
        <taxon>Pseudomonadati</taxon>
        <taxon>Pseudomonadota</taxon>
        <taxon>Alphaproteobacteria</taxon>
        <taxon>Hyphomicrobiales</taxon>
        <taxon>Nitrobacteraceae</taxon>
        <taxon>Bradyrhizobium</taxon>
    </lineage>
</organism>